<dbReference type="Gene3D" id="3.90.226.10">
    <property type="entry name" value="2-enoyl-CoA Hydratase, Chain A, domain 1"/>
    <property type="match status" value="1"/>
</dbReference>
<name>W4MDN5_9BACT</name>
<dbReference type="InterPro" id="IPR014748">
    <property type="entry name" value="Enoyl-CoA_hydra_C"/>
</dbReference>
<keyword evidence="2" id="KW-0456">Lyase</keyword>
<dbReference type="InterPro" id="IPR001753">
    <property type="entry name" value="Enoyl-CoA_hydra/iso"/>
</dbReference>
<proteinExistence type="inferred from homology"/>
<organism evidence="3 4">
    <name type="scientific">Candidatus Entotheonella gemina</name>
    <dbReference type="NCBI Taxonomy" id="1429439"/>
    <lineage>
        <taxon>Bacteria</taxon>
        <taxon>Pseudomonadati</taxon>
        <taxon>Nitrospinota/Tectimicrobiota group</taxon>
        <taxon>Candidatus Tectimicrobiota</taxon>
        <taxon>Candidatus Entotheonellia</taxon>
        <taxon>Candidatus Entotheonellales</taxon>
        <taxon>Candidatus Entotheonellaceae</taxon>
        <taxon>Candidatus Entotheonella</taxon>
    </lineage>
</organism>
<accession>W4MDN5</accession>
<dbReference type="PATRIC" id="fig|1429439.4.peg.1311"/>
<dbReference type="GO" id="GO:0006635">
    <property type="term" value="P:fatty acid beta-oxidation"/>
    <property type="evidence" value="ECO:0007669"/>
    <property type="project" value="TreeGrafter"/>
</dbReference>
<evidence type="ECO:0000256" key="2">
    <source>
        <dbReference type="ARBA" id="ARBA00023239"/>
    </source>
</evidence>
<dbReference type="PANTHER" id="PTHR11941">
    <property type="entry name" value="ENOYL-COA HYDRATASE-RELATED"/>
    <property type="match status" value="1"/>
</dbReference>
<dbReference type="SUPFAM" id="SSF52096">
    <property type="entry name" value="ClpP/crotonase"/>
    <property type="match status" value="1"/>
</dbReference>
<dbReference type="Pfam" id="PF00378">
    <property type="entry name" value="ECH_1"/>
    <property type="match status" value="1"/>
</dbReference>
<dbReference type="InterPro" id="IPR029045">
    <property type="entry name" value="ClpP/crotonase-like_dom_sf"/>
</dbReference>
<comment type="similarity">
    <text evidence="1">Belongs to the enoyl-CoA hydratase/isomerase family.</text>
</comment>
<dbReference type="HOGENOM" id="CLU_009834_7_6_7"/>
<evidence type="ECO:0000256" key="1">
    <source>
        <dbReference type="ARBA" id="ARBA00005254"/>
    </source>
</evidence>
<dbReference type="AlphaFoldDB" id="W4MDN5"/>
<dbReference type="Proteomes" id="UP000019140">
    <property type="component" value="Unassembled WGS sequence"/>
</dbReference>
<evidence type="ECO:0000313" key="3">
    <source>
        <dbReference type="EMBL" id="ETX08051.1"/>
    </source>
</evidence>
<keyword evidence="4" id="KW-1185">Reference proteome</keyword>
<dbReference type="PANTHER" id="PTHR11941:SF54">
    <property type="entry name" value="ENOYL-COA HYDRATASE, MITOCHONDRIAL"/>
    <property type="match status" value="1"/>
</dbReference>
<reference evidence="3 4" key="1">
    <citation type="journal article" date="2014" name="Nature">
        <title>An environmental bacterial taxon with a large and distinct metabolic repertoire.</title>
        <authorList>
            <person name="Wilson M.C."/>
            <person name="Mori T."/>
            <person name="Ruckert C."/>
            <person name="Uria A.R."/>
            <person name="Helf M.J."/>
            <person name="Takada K."/>
            <person name="Gernert C."/>
            <person name="Steffens U.A."/>
            <person name="Heycke N."/>
            <person name="Schmitt S."/>
            <person name="Rinke C."/>
            <person name="Helfrich E.J."/>
            <person name="Brachmann A.O."/>
            <person name="Gurgui C."/>
            <person name="Wakimoto T."/>
            <person name="Kracht M."/>
            <person name="Crusemann M."/>
            <person name="Hentschel U."/>
            <person name="Abe I."/>
            <person name="Matsunaga S."/>
            <person name="Kalinowski J."/>
            <person name="Takeyama H."/>
            <person name="Piel J."/>
        </authorList>
    </citation>
    <scope>NUCLEOTIDE SEQUENCE [LARGE SCALE GENOMIC DNA]</scope>
    <source>
        <strain evidence="4">TSY2</strain>
    </source>
</reference>
<gene>
    <name evidence="3" type="ORF">ETSY2_07650</name>
</gene>
<protein>
    <submittedName>
        <fullName evidence="3">Enoyl-CoA hydratase</fullName>
    </submittedName>
</protein>
<dbReference type="CDD" id="cd06558">
    <property type="entry name" value="crotonase-like"/>
    <property type="match status" value="1"/>
</dbReference>
<evidence type="ECO:0000313" key="4">
    <source>
        <dbReference type="Proteomes" id="UP000019140"/>
    </source>
</evidence>
<dbReference type="Gene3D" id="1.10.12.10">
    <property type="entry name" value="Lyase 2-enoyl-coa Hydratase, Chain A, domain 2"/>
    <property type="match status" value="1"/>
</dbReference>
<sequence length="266" mass="29357">MDLKYFIFERPRDHVAKITINRPEVRNAINTPAHKEWSDLLDQLEGDDDTWIVVITGVGDQAFCAGRDLKHLTAMRHAPPDVQKADAEMMASVTRLIERFDFPKPLIARVNGVALGGGFEVAQACDLVVAADHAQFGLPEVRRGIYAGGGGVHRLPRQIPLKLAMEYLLTGKSMTAQRALELGIVNGVVPYAELDQAVDRLIDDMMLCAPLSVQATKQAAMQGLDKPLSEAFHFDYPAVRAMSESEDAIEGPKAFAEKRIPQWKGR</sequence>
<dbReference type="EMBL" id="AZHX01000313">
    <property type="protein sequence ID" value="ETX08051.1"/>
    <property type="molecule type" value="Genomic_DNA"/>
</dbReference>
<dbReference type="GO" id="GO:0016829">
    <property type="term" value="F:lyase activity"/>
    <property type="evidence" value="ECO:0007669"/>
    <property type="project" value="UniProtKB-KW"/>
</dbReference>
<comment type="caution">
    <text evidence="3">The sequence shown here is derived from an EMBL/GenBank/DDBJ whole genome shotgun (WGS) entry which is preliminary data.</text>
</comment>